<keyword evidence="1" id="KW-0645">Protease</keyword>
<keyword evidence="1" id="KW-0378">Hydrolase</keyword>
<evidence type="ECO:0000313" key="1">
    <source>
        <dbReference type="EMBL" id="KZV51613.1"/>
    </source>
</evidence>
<evidence type="ECO:0000313" key="2">
    <source>
        <dbReference type="Proteomes" id="UP000250235"/>
    </source>
</evidence>
<gene>
    <name evidence="1" type="ORF">F511_24986</name>
</gene>
<dbReference type="EMBL" id="KQ991591">
    <property type="protein sequence ID" value="KZV51613.1"/>
    <property type="molecule type" value="Genomic_DNA"/>
</dbReference>
<dbReference type="GO" id="GO:0006508">
    <property type="term" value="P:proteolysis"/>
    <property type="evidence" value="ECO:0007669"/>
    <property type="project" value="UniProtKB-KW"/>
</dbReference>
<protein>
    <submittedName>
        <fullName evidence="1">ATP-dependent zinc metalloprotease FTSH 9, chloroplastic</fullName>
    </submittedName>
</protein>
<proteinExistence type="predicted"/>
<organism evidence="1 2">
    <name type="scientific">Dorcoceras hygrometricum</name>
    <dbReference type="NCBI Taxonomy" id="472368"/>
    <lineage>
        <taxon>Eukaryota</taxon>
        <taxon>Viridiplantae</taxon>
        <taxon>Streptophyta</taxon>
        <taxon>Embryophyta</taxon>
        <taxon>Tracheophyta</taxon>
        <taxon>Spermatophyta</taxon>
        <taxon>Magnoliopsida</taxon>
        <taxon>eudicotyledons</taxon>
        <taxon>Gunneridae</taxon>
        <taxon>Pentapetalae</taxon>
        <taxon>asterids</taxon>
        <taxon>lamiids</taxon>
        <taxon>Lamiales</taxon>
        <taxon>Gesneriaceae</taxon>
        <taxon>Didymocarpoideae</taxon>
        <taxon>Trichosporeae</taxon>
        <taxon>Loxocarpinae</taxon>
        <taxon>Dorcoceras</taxon>
    </lineage>
</organism>
<keyword evidence="2" id="KW-1185">Reference proteome</keyword>
<reference evidence="1 2" key="1">
    <citation type="journal article" date="2015" name="Proc. Natl. Acad. Sci. U.S.A.">
        <title>The resurrection genome of Boea hygrometrica: A blueprint for survival of dehydration.</title>
        <authorList>
            <person name="Xiao L."/>
            <person name="Yang G."/>
            <person name="Zhang L."/>
            <person name="Yang X."/>
            <person name="Zhao S."/>
            <person name="Ji Z."/>
            <person name="Zhou Q."/>
            <person name="Hu M."/>
            <person name="Wang Y."/>
            <person name="Chen M."/>
            <person name="Xu Y."/>
            <person name="Jin H."/>
            <person name="Xiao X."/>
            <person name="Hu G."/>
            <person name="Bao F."/>
            <person name="Hu Y."/>
            <person name="Wan P."/>
            <person name="Li L."/>
            <person name="Deng X."/>
            <person name="Kuang T."/>
            <person name="Xiang C."/>
            <person name="Zhu J.K."/>
            <person name="Oliver M.J."/>
            <person name="He Y."/>
        </authorList>
    </citation>
    <scope>NUCLEOTIDE SEQUENCE [LARGE SCALE GENOMIC DNA]</scope>
    <source>
        <strain evidence="2">cv. XS01</strain>
    </source>
</reference>
<dbReference type="GO" id="GO:0008237">
    <property type="term" value="F:metallopeptidase activity"/>
    <property type="evidence" value="ECO:0007669"/>
    <property type="project" value="UniProtKB-KW"/>
</dbReference>
<dbReference type="Proteomes" id="UP000250235">
    <property type="component" value="Unassembled WGS sequence"/>
</dbReference>
<name>A0A2Z7CXS4_9LAMI</name>
<keyword evidence="1" id="KW-0482">Metalloprotease</keyword>
<accession>A0A2Z7CXS4</accession>
<sequence>MHAFKKRHSEQLRCFEQLHCLEHLYCFEQFHCFGAIARHPKWLQHFDRTQPSRTARRVPGINRCTVSEKSVWSDLEYTDRFDCPDQLGASDQIAHSKWHGAYQHADPPLSVGRHSLRGQLSLRWSTQLATVNSAWGLNTTYDLKQLVT</sequence>
<dbReference type="AlphaFoldDB" id="A0A2Z7CXS4"/>